<feature type="transmembrane region" description="Helical" evidence="1">
    <location>
        <begin position="329"/>
        <end position="351"/>
    </location>
</feature>
<sequence length="539" mass="59832">MLREMQTGQYQIMILSTVAFLTTMLLAEQRPNNWRSYLVQITTFFGMICSLAGIINNQWNTALSYVVTYAVAWTGDILCRLLLLLFMKTRLDVVFRQAATTTKTGPARRARLNLPTAVATLCAGAQIACWAFVAFCDLCRFVPSRAVADIAERYLPVAGTFYTISDLSILFLDAMVFVQIIRVKRQVVESEGNTWLVYKTLACVALSAVLGAIEAVLFFNSLDPFFLFYGFAFSSRALLTELFNITSTHLVQIASLTQVVNQIATNISLLDLGSLSYSLASSVGWSSDLTTRLLLLLFMKTRLDAVFSRTVSTQRSTLRTALRGRWATLLAYACAALQTGAAAVAALSDIGRFSTVGALASWCDETHPKAASFYTASDLSVILLDAIVFDRIWRLARRTSVVAKADAAWLVWKAFFFLLISAAASVCEAVLFAMSLDESYIFYGLFLTTRIIFTEVFNILGLQILAQALPVRRLHGQQQKLQQQQQQQQQQQLRQKKVQAIADASVRALAPASVAFSEQQCMPPPRLASPRMHRHSRTS</sequence>
<accession>A0ABR4NAF8</accession>
<feature type="transmembrane region" description="Helical" evidence="1">
    <location>
        <begin position="62"/>
        <end position="86"/>
    </location>
</feature>
<reference evidence="2 3" key="1">
    <citation type="submission" date="2023-09" db="EMBL/GenBank/DDBJ databases">
        <title>Pangenome analysis of Batrachochytrium dendrobatidis and related Chytrids.</title>
        <authorList>
            <person name="Yacoub M.N."/>
            <person name="Stajich J.E."/>
            <person name="James T.Y."/>
        </authorList>
    </citation>
    <scope>NUCLEOTIDE SEQUENCE [LARGE SCALE GENOMIC DNA]</scope>
    <source>
        <strain evidence="2 3">JEL0888</strain>
    </source>
</reference>
<feature type="transmembrane region" description="Helical" evidence="1">
    <location>
        <begin position="37"/>
        <end position="56"/>
    </location>
</feature>
<evidence type="ECO:0000313" key="2">
    <source>
        <dbReference type="EMBL" id="KAL2916426.1"/>
    </source>
</evidence>
<evidence type="ECO:0000256" key="1">
    <source>
        <dbReference type="SAM" id="Phobius"/>
    </source>
</evidence>
<evidence type="ECO:0000313" key="3">
    <source>
        <dbReference type="Proteomes" id="UP001527925"/>
    </source>
</evidence>
<organism evidence="2 3">
    <name type="scientific">Polyrhizophydium stewartii</name>
    <dbReference type="NCBI Taxonomy" id="2732419"/>
    <lineage>
        <taxon>Eukaryota</taxon>
        <taxon>Fungi</taxon>
        <taxon>Fungi incertae sedis</taxon>
        <taxon>Chytridiomycota</taxon>
        <taxon>Chytridiomycota incertae sedis</taxon>
        <taxon>Chytridiomycetes</taxon>
        <taxon>Rhizophydiales</taxon>
        <taxon>Rhizophydiales incertae sedis</taxon>
        <taxon>Polyrhizophydium</taxon>
    </lineage>
</organism>
<gene>
    <name evidence="2" type="ORF">HK105_203856</name>
</gene>
<keyword evidence="1" id="KW-0812">Transmembrane</keyword>
<feature type="transmembrane region" description="Helical" evidence="1">
    <location>
        <begin position="410"/>
        <end position="434"/>
    </location>
</feature>
<feature type="transmembrane region" description="Helical" evidence="1">
    <location>
        <begin position="371"/>
        <end position="389"/>
    </location>
</feature>
<keyword evidence="3" id="KW-1185">Reference proteome</keyword>
<protein>
    <submittedName>
        <fullName evidence="2">Uncharacterized protein</fullName>
    </submittedName>
</protein>
<feature type="transmembrane region" description="Helical" evidence="1">
    <location>
        <begin position="195"/>
        <end position="219"/>
    </location>
</feature>
<feature type="transmembrane region" description="Helical" evidence="1">
    <location>
        <begin position="12"/>
        <end position="28"/>
    </location>
</feature>
<feature type="transmembrane region" description="Helical" evidence="1">
    <location>
        <begin position="440"/>
        <end position="465"/>
    </location>
</feature>
<feature type="transmembrane region" description="Helical" evidence="1">
    <location>
        <begin position="112"/>
        <end position="135"/>
    </location>
</feature>
<name>A0ABR4NAF8_9FUNG</name>
<dbReference type="EMBL" id="JADGIZ020000016">
    <property type="protein sequence ID" value="KAL2916426.1"/>
    <property type="molecule type" value="Genomic_DNA"/>
</dbReference>
<feature type="transmembrane region" description="Helical" evidence="1">
    <location>
        <begin position="225"/>
        <end position="243"/>
    </location>
</feature>
<comment type="caution">
    <text evidence="2">The sequence shown here is derived from an EMBL/GenBank/DDBJ whole genome shotgun (WGS) entry which is preliminary data.</text>
</comment>
<proteinExistence type="predicted"/>
<dbReference type="Proteomes" id="UP001527925">
    <property type="component" value="Unassembled WGS sequence"/>
</dbReference>
<keyword evidence="1" id="KW-1133">Transmembrane helix</keyword>
<feature type="transmembrane region" description="Helical" evidence="1">
    <location>
        <begin position="161"/>
        <end position="183"/>
    </location>
</feature>
<keyword evidence="1" id="KW-0472">Membrane</keyword>